<dbReference type="SUPFAM" id="SSF56672">
    <property type="entry name" value="DNA/RNA polymerases"/>
    <property type="match status" value="1"/>
</dbReference>
<dbReference type="CDD" id="cd01650">
    <property type="entry name" value="RT_nLTR_like"/>
    <property type="match status" value="1"/>
</dbReference>
<feature type="domain" description="Reverse transcriptase" evidence="1">
    <location>
        <begin position="366"/>
        <end position="646"/>
    </location>
</feature>
<accession>A0A2N9FA65</accession>
<protein>
    <recommendedName>
        <fullName evidence="1">Reverse transcriptase domain-containing protein</fullName>
    </recommendedName>
</protein>
<dbReference type="Pfam" id="PF00078">
    <property type="entry name" value="RVT_1"/>
    <property type="match status" value="1"/>
</dbReference>
<dbReference type="InterPro" id="IPR000477">
    <property type="entry name" value="RT_dom"/>
</dbReference>
<reference evidence="2" key="1">
    <citation type="submission" date="2018-02" db="EMBL/GenBank/DDBJ databases">
        <authorList>
            <person name="Cohen D.B."/>
            <person name="Kent A.D."/>
        </authorList>
    </citation>
    <scope>NUCLEOTIDE SEQUENCE</scope>
</reference>
<dbReference type="EMBL" id="OIVN01000674">
    <property type="protein sequence ID" value="SPC83900.1"/>
    <property type="molecule type" value="Genomic_DNA"/>
</dbReference>
<name>A0A2N9FA65_FAGSY</name>
<gene>
    <name evidence="2" type="ORF">FSB_LOCUS11782</name>
</gene>
<sequence>MNEFTEFVGFSIVGCETQCKALFQRIERGRHPWGGSRSSRNKVKSSVKGLRELRGLGLNNPQKRDVVKNLLKDWRGDVVCLQETKLASVDGSIVHSLWGNPCVGEVSQKWRAACGIVGDWEDFFSDVTQSTLPRVVSDHSPLLLEAGGMVRGRNYFKFENMWLKVEGFTDMVDIWWRGYQFEGSPSYVMACKLKALKEDLKQWNKDVFGDVNLRKKALLCELLGLDVKGGSQGLTIREKEHQEAVQAEVEHLVALQEISWRQKSRVLWLKEGDSNTRFFHKKVVQFYTSLYQEPEVWRPKVDGLAFDSISEDDKFWLERPFEKEEIIKALKEMKGDKAPGSDGFTMAFYLHCWRVVEADLLAVFADFHYQGELEKSLNASFIALISKKANASNIWDFRPISLVESVYKLVSKVLVVRLKSVLDKVISESQNAFVGGRQMLDSVLIANECLDSHVKIGVPGVLCKLDIEKAYDHVNWESLLYLLSRMGFGDKWRNWIGVCISTIRFSVLMNGSPAGFFPSTRGLRQGDPLSPLLFILVMEVLSRLLQKTVDGGFIRGFKVGSEEHTGLAISHLLYVDDTIMFCDTDREQLLYIRLVLTCFEAITGLKVNLGKSEMVPVGNVGNVGDLAEILCCKVGSLPMQYLGMPLGASFKAKSVWNPILEKMKRRLASLWKGIRAGWDSFLPYVHFAVGDGTRVNFWNDRWCDDLLLKDKFPDLYGCTVDKDALVSSVLVCNENDAGVVWDVCFLRDFHDWELACITSFMDFTYSHLPRGVGVDKWSWSLWGTGQFEVRSYYKALCGFTASSFPWKSIWSVKAPKCSGESVAHLLLHCDVTMGKQGSDIWNLVPLCLMWTVWKERNRDSALLCWRIWSFLEFGRRGTAALRIWSFG</sequence>
<proteinExistence type="predicted"/>
<dbReference type="PANTHER" id="PTHR46890:SF1">
    <property type="entry name" value="REVERSE TRANSCRIPTASE DOMAIN-CONTAINING PROTEIN"/>
    <property type="match status" value="1"/>
</dbReference>
<dbReference type="InterPro" id="IPR043502">
    <property type="entry name" value="DNA/RNA_pol_sf"/>
</dbReference>
<dbReference type="PANTHER" id="PTHR46890">
    <property type="entry name" value="NON-LTR RETROLELEMENT REVERSE TRANSCRIPTASE-LIKE PROTEIN-RELATED"/>
    <property type="match status" value="1"/>
</dbReference>
<organism evidence="2">
    <name type="scientific">Fagus sylvatica</name>
    <name type="common">Beechnut</name>
    <dbReference type="NCBI Taxonomy" id="28930"/>
    <lineage>
        <taxon>Eukaryota</taxon>
        <taxon>Viridiplantae</taxon>
        <taxon>Streptophyta</taxon>
        <taxon>Embryophyta</taxon>
        <taxon>Tracheophyta</taxon>
        <taxon>Spermatophyta</taxon>
        <taxon>Magnoliopsida</taxon>
        <taxon>eudicotyledons</taxon>
        <taxon>Gunneridae</taxon>
        <taxon>Pentapetalae</taxon>
        <taxon>rosids</taxon>
        <taxon>fabids</taxon>
        <taxon>Fagales</taxon>
        <taxon>Fagaceae</taxon>
        <taxon>Fagus</taxon>
    </lineage>
</organism>
<evidence type="ECO:0000259" key="1">
    <source>
        <dbReference type="PROSITE" id="PS50878"/>
    </source>
</evidence>
<dbReference type="PROSITE" id="PS50878">
    <property type="entry name" value="RT_POL"/>
    <property type="match status" value="1"/>
</dbReference>
<dbReference type="AlphaFoldDB" id="A0A2N9FA65"/>
<dbReference type="InterPro" id="IPR052343">
    <property type="entry name" value="Retrotransposon-Effector_Assoc"/>
</dbReference>
<evidence type="ECO:0000313" key="2">
    <source>
        <dbReference type="EMBL" id="SPC83900.1"/>
    </source>
</evidence>